<evidence type="ECO:0000313" key="1">
    <source>
        <dbReference type="EnsemblMetazoa" id="XP_799982"/>
    </source>
</evidence>
<sequence length="310" mass="34915">MSVTSANPATPYTRAEFFNACTSVLEGLNCLQRQQSVIDERSWEVLNRLGQMVSDLRPEVKGNKEYWVDGPLVKFLTANVLKAKSVLQEMKRTCSQKSAATNGPEYIERHLLQHVEDIRTSLEELETYHQQTLYRTDTTGIDAGVGQRMHTITQGPTEMTAGGLTQTPPAEISLEPKGSGTFMKDLNNAKIATNDSYPGTSSQPMTGMWSSGLPHHPETSKPGVFEHIQEMTNIYPEHDPNWPKREQKPKLPFERTQPPLVYPGIRDMHNYSNLPQFTGKDLPMPKIPNGEMGLRAPHVPHWDSTNHYSY</sequence>
<dbReference type="AlphaFoldDB" id="A0A7M7THB5"/>
<dbReference type="EMDB" id="EMD-40619"/>
<protein>
    <submittedName>
        <fullName evidence="1">Uncharacterized protein</fullName>
    </submittedName>
</protein>
<accession>A0A7M7THB5</accession>
<reference evidence="3" key="3">
    <citation type="journal article" date="2023" name="Cell">
        <title>Structural specializations of the sperm tail.</title>
        <authorList>
            <person name="Leung M.R."/>
            <person name="Zeng J."/>
            <person name="Wang X."/>
            <person name="Roelofs M.C."/>
            <person name="Huang W."/>
            <person name="Zenezini Chiozzi R."/>
            <person name="Hevler J.F."/>
            <person name="Heck A.J.R."/>
            <person name="Dutcher S.K."/>
            <person name="Brown A."/>
            <person name="Zhang R."/>
            <person name="Zeev-Ben-Mordehai T."/>
        </authorList>
    </citation>
    <scope>STRUCTURE BY ELECTRON MICROSCOPY (3.30 ANGSTROMS)</scope>
</reference>
<proteinExistence type="evidence at protein level"/>
<dbReference type="EnsemblMetazoa" id="XM_794889">
    <property type="protein sequence ID" value="XP_799982"/>
    <property type="gene ID" value="LOC578017"/>
</dbReference>
<reference evidence="1" key="2">
    <citation type="submission" date="2021-01" db="UniProtKB">
        <authorList>
            <consortium name="EnsemblMetazoa"/>
        </authorList>
    </citation>
    <scope>IDENTIFICATION</scope>
</reference>
<dbReference type="KEGG" id="spu:578017"/>
<dbReference type="InParanoid" id="A0A7M7THB5"/>
<dbReference type="GeneID" id="578017"/>
<dbReference type="OrthoDB" id="9993265at2759"/>
<keyword evidence="2" id="KW-1185">Reference proteome</keyword>
<dbReference type="OMA" id="APHVPHW"/>
<name>A0A7M7THB5_STRPU</name>
<dbReference type="PDB" id="8SNB">
    <property type="method" value="EM"/>
    <property type="resolution" value="3.30 A"/>
    <property type="chains" value="6Q/6R=1-310"/>
</dbReference>
<dbReference type="RefSeq" id="XP_799982.2">
    <property type="nucleotide sequence ID" value="XM_794889.5"/>
</dbReference>
<keyword evidence="3" id="KW-0002">3D-structure</keyword>
<reference evidence="2" key="1">
    <citation type="submission" date="2015-02" db="EMBL/GenBank/DDBJ databases">
        <title>Genome sequencing for Strongylocentrotus purpuratus.</title>
        <authorList>
            <person name="Murali S."/>
            <person name="Liu Y."/>
            <person name="Vee V."/>
            <person name="English A."/>
            <person name="Wang M."/>
            <person name="Skinner E."/>
            <person name="Han Y."/>
            <person name="Muzny D.M."/>
            <person name="Worley K.C."/>
            <person name="Gibbs R.A."/>
        </authorList>
    </citation>
    <scope>NUCLEOTIDE SEQUENCE</scope>
</reference>
<evidence type="ECO:0000313" key="2">
    <source>
        <dbReference type="Proteomes" id="UP000007110"/>
    </source>
</evidence>
<organism evidence="1 2">
    <name type="scientific">Strongylocentrotus purpuratus</name>
    <name type="common">Purple sea urchin</name>
    <dbReference type="NCBI Taxonomy" id="7668"/>
    <lineage>
        <taxon>Eukaryota</taxon>
        <taxon>Metazoa</taxon>
        <taxon>Echinodermata</taxon>
        <taxon>Eleutherozoa</taxon>
        <taxon>Echinozoa</taxon>
        <taxon>Echinoidea</taxon>
        <taxon>Euechinoidea</taxon>
        <taxon>Echinacea</taxon>
        <taxon>Camarodonta</taxon>
        <taxon>Echinidea</taxon>
        <taxon>Strongylocentrotidae</taxon>
        <taxon>Strongylocentrotus</taxon>
    </lineage>
</organism>
<dbReference type="Proteomes" id="UP000007110">
    <property type="component" value="Unassembled WGS sequence"/>
</dbReference>
<evidence type="ECO:0007829" key="3">
    <source>
        <dbReference type="PDB" id="8SNB"/>
    </source>
</evidence>